<feature type="transmembrane region" description="Helical" evidence="9">
    <location>
        <begin position="70"/>
        <end position="95"/>
    </location>
</feature>
<dbReference type="SUPFAM" id="SSF103501">
    <property type="entry name" value="Respiratory nitrate reductase 1 gamma chain"/>
    <property type="match status" value="1"/>
</dbReference>
<dbReference type="EMBL" id="FQUW01000014">
    <property type="protein sequence ID" value="SHF07572.1"/>
    <property type="molecule type" value="Genomic_DNA"/>
</dbReference>
<dbReference type="GO" id="GO:0009055">
    <property type="term" value="F:electron transfer activity"/>
    <property type="evidence" value="ECO:0007669"/>
    <property type="project" value="TreeGrafter"/>
</dbReference>
<dbReference type="OrthoDB" id="9769404at2"/>
<dbReference type="PANTHER" id="PTHR30598">
    <property type="entry name" value="NITRATE REDUCTASE PRIVATE CHAPERONE, REDOX ENZYME MATURATION PROTEIN REMP FAMILY"/>
    <property type="match status" value="1"/>
</dbReference>
<reference evidence="12" key="1">
    <citation type="submission" date="2016-11" db="EMBL/GenBank/DDBJ databases">
        <authorList>
            <person name="Varghese N."/>
            <person name="Submissions S."/>
        </authorList>
    </citation>
    <scope>NUCLEOTIDE SEQUENCE [LARGE SCALE GENOMIC DNA]</scope>
    <source>
        <strain evidence="12">DSM 11792</strain>
    </source>
</reference>
<dbReference type="InterPro" id="IPR051936">
    <property type="entry name" value="Heme-iron_electron_transfer"/>
</dbReference>
<keyword evidence="5" id="KW-0249">Electron transport</keyword>
<evidence type="ECO:0000259" key="10">
    <source>
        <dbReference type="Pfam" id="PF02665"/>
    </source>
</evidence>
<evidence type="ECO:0000313" key="11">
    <source>
        <dbReference type="EMBL" id="SHF07572.1"/>
    </source>
</evidence>
<organism evidence="11 12">
    <name type="scientific">Desulfofundulus australicus DSM 11792</name>
    <dbReference type="NCBI Taxonomy" id="1121425"/>
    <lineage>
        <taxon>Bacteria</taxon>
        <taxon>Bacillati</taxon>
        <taxon>Bacillota</taxon>
        <taxon>Clostridia</taxon>
        <taxon>Eubacteriales</taxon>
        <taxon>Peptococcaceae</taxon>
        <taxon>Desulfofundulus</taxon>
    </lineage>
</organism>
<keyword evidence="7" id="KW-0560">Oxidoreductase</keyword>
<name>A0A1M4YPZ2_9FIRM</name>
<sequence>MTYFIAQILPYITVTVFIIGVIYRLWRWAASRIVHNITLSPFPQTKTEVAAIYLREIVLFNNVFKFDRPLWVGAWPMHIALLNVIGGHVVGFYFLGKQFVYLGASEALSTYLSNLLGTVFGIILLAGLLYLLYRRIAIDKVRQVSNPSDYLMLLLLISIVSLGNFMRLVPEYGMHYEPVREYFTTLILFQPAAIPEGNPFFILHLLLAQILIMILPFSKLMHLFGMFGMRWIENRIYKEPAPGLPNVDVAAARARGTGLSSVSGSDVA</sequence>
<dbReference type="Proteomes" id="UP000184196">
    <property type="component" value="Unassembled WGS sequence"/>
</dbReference>
<evidence type="ECO:0000256" key="6">
    <source>
        <dbReference type="ARBA" id="ARBA00022989"/>
    </source>
</evidence>
<gene>
    <name evidence="11" type="ORF">SAMN02745218_01402</name>
</gene>
<feature type="transmembrane region" description="Helical" evidence="9">
    <location>
        <begin position="201"/>
        <end position="221"/>
    </location>
</feature>
<dbReference type="Gene3D" id="1.20.950.20">
    <property type="entry name" value="Transmembrane di-heme cytochromes, Chain C"/>
    <property type="match status" value="1"/>
</dbReference>
<dbReference type="InterPro" id="IPR023234">
    <property type="entry name" value="NarG-like_domain"/>
</dbReference>
<dbReference type="InterPro" id="IPR036197">
    <property type="entry name" value="NarG-like_sf"/>
</dbReference>
<keyword evidence="2" id="KW-0813">Transport</keyword>
<dbReference type="GO" id="GO:0008940">
    <property type="term" value="F:nitrate reductase activity"/>
    <property type="evidence" value="ECO:0007669"/>
    <property type="project" value="TreeGrafter"/>
</dbReference>
<dbReference type="GO" id="GO:0005886">
    <property type="term" value="C:plasma membrane"/>
    <property type="evidence" value="ECO:0007669"/>
    <property type="project" value="UniProtKB-SubCell"/>
</dbReference>
<evidence type="ECO:0000256" key="9">
    <source>
        <dbReference type="SAM" id="Phobius"/>
    </source>
</evidence>
<keyword evidence="4 9" id="KW-0812">Transmembrane</keyword>
<keyword evidence="3" id="KW-1003">Cell membrane</keyword>
<evidence type="ECO:0000256" key="8">
    <source>
        <dbReference type="ARBA" id="ARBA00023136"/>
    </source>
</evidence>
<keyword evidence="6 9" id="KW-1133">Transmembrane helix</keyword>
<evidence type="ECO:0000256" key="3">
    <source>
        <dbReference type="ARBA" id="ARBA00022475"/>
    </source>
</evidence>
<dbReference type="GO" id="GO:0019645">
    <property type="term" value="P:anaerobic electron transport chain"/>
    <property type="evidence" value="ECO:0007669"/>
    <property type="project" value="TreeGrafter"/>
</dbReference>
<dbReference type="PANTHER" id="PTHR30598:SF3">
    <property type="entry name" value="RESPIRATORY NITRATE REDUCTASE 1 GAMMA CHAIN"/>
    <property type="match status" value="1"/>
</dbReference>
<evidence type="ECO:0000313" key="12">
    <source>
        <dbReference type="Proteomes" id="UP000184196"/>
    </source>
</evidence>
<protein>
    <submittedName>
        <fullName evidence="11">Respiratory nitrate reductase, gamma subunit</fullName>
    </submittedName>
</protein>
<feature type="transmembrane region" description="Helical" evidence="9">
    <location>
        <begin position="153"/>
        <end position="170"/>
    </location>
</feature>
<evidence type="ECO:0000256" key="4">
    <source>
        <dbReference type="ARBA" id="ARBA00022692"/>
    </source>
</evidence>
<feature type="transmembrane region" description="Helical" evidence="9">
    <location>
        <begin position="6"/>
        <end position="26"/>
    </location>
</feature>
<dbReference type="RefSeq" id="WP_073164515.1">
    <property type="nucleotide sequence ID" value="NZ_FQUW01000014.1"/>
</dbReference>
<dbReference type="GO" id="GO:0020037">
    <property type="term" value="F:heme binding"/>
    <property type="evidence" value="ECO:0007669"/>
    <property type="project" value="TreeGrafter"/>
</dbReference>
<dbReference type="AlphaFoldDB" id="A0A1M4YPZ2"/>
<evidence type="ECO:0000256" key="5">
    <source>
        <dbReference type="ARBA" id="ARBA00022982"/>
    </source>
</evidence>
<proteinExistence type="predicted"/>
<evidence type="ECO:0000256" key="1">
    <source>
        <dbReference type="ARBA" id="ARBA00004651"/>
    </source>
</evidence>
<comment type="subcellular location">
    <subcellularLocation>
        <location evidence="1">Cell membrane</location>
        <topology evidence="1">Multi-pass membrane protein</topology>
    </subcellularLocation>
</comment>
<evidence type="ECO:0000256" key="7">
    <source>
        <dbReference type="ARBA" id="ARBA00023002"/>
    </source>
</evidence>
<feature type="transmembrane region" description="Helical" evidence="9">
    <location>
        <begin position="115"/>
        <end position="133"/>
    </location>
</feature>
<keyword evidence="8 9" id="KW-0472">Membrane</keyword>
<evidence type="ECO:0000256" key="2">
    <source>
        <dbReference type="ARBA" id="ARBA00022448"/>
    </source>
</evidence>
<dbReference type="Pfam" id="PF02665">
    <property type="entry name" value="Nitrate_red_gam"/>
    <property type="match status" value="1"/>
</dbReference>
<feature type="domain" description="NarG-like" evidence="10">
    <location>
        <begin position="68"/>
        <end position="225"/>
    </location>
</feature>
<keyword evidence="12" id="KW-1185">Reference proteome</keyword>
<accession>A0A1M4YPZ2</accession>